<dbReference type="HOGENOM" id="CLU_008441_0_0_1"/>
<dbReference type="AlphaFoldDB" id="G0V5E3"/>
<protein>
    <recommendedName>
        <fullName evidence="4">FAS1 domain-containing protein</fullName>
    </recommendedName>
</protein>
<evidence type="ECO:0000313" key="6">
    <source>
        <dbReference type="Proteomes" id="UP000001640"/>
    </source>
</evidence>
<evidence type="ECO:0000256" key="1">
    <source>
        <dbReference type="SAM" id="MobiDB-lite"/>
    </source>
</evidence>
<evidence type="ECO:0000256" key="2">
    <source>
        <dbReference type="SAM" id="Phobius"/>
    </source>
</evidence>
<gene>
    <name evidence="5" type="primary">NCAS0A01190</name>
    <name evidence="5" type="ordered locus">NCAS_0A01190</name>
</gene>
<keyword evidence="2" id="KW-1133">Transmembrane helix</keyword>
<reference key="2">
    <citation type="submission" date="2011-08" db="EMBL/GenBank/DDBJ databases">
        <title>Genome sequence of Naumovozyma castellii.</title>
        <authorList>
            <person name="Gordon J.L."/>
            <person name="Armisen D."/>
            <person name="Proux-Wera E."/>
            <person name="OhEigeartaigh S.S."/>
            <person name="Byrne K.P."/>
            <person name="Wolfe K.H."/>
        </authorList>
    </citation>
    <scope>NUCLEOTIDE SEQUENCE</scope>
    <source>
        <strain>Type strain:CBS 4309</strain>
    </source>
</reference>
<dbReference type="EMBL" id="HE576752">
    <property type="protein sequence ID" value="CCC66679.1"/>
    <property type="molecule type" value="Genomic_DNA"/>
</dbReference>
<feature type="chain" id="PRO_5003410798" description="FAS1 domain-containing protein" evidence="3">
    <location>
        <begin position="23"/>
        <end position="857"/>
    </location>
</feature>
<feature type="transmembrane region" description="Helical" evidence="2">
    <location>
        <begin position="762"/>
        <end position="784"/>
    </location>
</feature>
<keyword evidence="6" id="KW-1185">Reference proteome</keyword>
<dbReference type="eggNOG" id="KOG1437">
    <property type="taxonomic scope" value="Eukaryota"/>
</dbReference>
<proteinExistence type="predicted"/>
<keyword evidence="3" id="KW-0732">Signal</keyword>
<dbReference type="RefSeq" id="XP_003673070.1">
    <property type="nucleotide sequence ID" value="XM_003673022.1"/>
</dbReference>
<dbReference type="SUPFAM" id="SSF82153">
    <property type="entry name" value="FAS1 domain"/>
    <property type="match status" value="3"/>
</dbReference>
<dbReference type="GeneID" id="96900168"/>
<feature type="domain" description="FAS1" evidence="4">
    <location>
        <begin position="463"/>
        <end position="605"/>
    </location>
</feature>
<dbReference type="OMA" id="FCSSNKR"/>
<dbReference type="PANTHER" id="PTHR10900:SF125">
    <property type="entry name" value="FAS1 DOMAIN-CONTAINING PROTEIN YLR001C"/>
    <property type="match status" value="1"/>
</dbReference>
<feature type="signal peptide" evidence="3">
    <location>
        <begin position="1"/>
        <end position="22"/>
    </location>
</feature>
<accession>G0V5E3</accession>
<dbReference type="InterPro" id="IPR000782">
    <property type="entry name" value="FAS1_domain"/>
</dbReference>
<name>G0V5E3_NAUCA</name>
<dbReference type="KEGG" id="ncs:NCAS_0A01190"/>
<feature type="region of interest" description="Disordered" evidence="1">
    <location>
        <begin position="816"/>
        <end position="857"/>
    </location>
</feature>
<sequence>MSVRVTYFLLVALLNFFTLANANNNDNTFPFTTVVDILSDNVEFSTFLRKVQRNGYVPYLNELQNFTLLAPVNSAFLANGKDDDTIFDIENYLLHDLILETSSTDGILVISESVKFPFVFENLQDEGAAPIINGVSIVDPDLKPNFQNATVQGISGFIKTPPGPLGLLADLDATNLYSSGEYVTFQYIKKLATQCYTIFEELAQNNTLLIPADNTFYEYFNKIEINYLLDYFNQMKNVRQQVQESWQWDRMKFLKSTITKSIIGGTIKEGIQGYNLNKEPILFKSANVTSIMVNNSSISTDSNLVFDNGLAHSFKMLDLVSNIIEFDAEKYLHGLNNSKFVQELYFRDLQHLIGKQTAENANITIFVPDPSTNDDTTFTKSMILYHFVNEHIWLENLGSSNTHLFKSYFCSSNKRLGGNCQMLKISSTVDGFRINEKVKILNPKPYKIGNTLIYTISEDVSLPGDLLLSLPPFYHCSISLDFMRQLNLLNLAPNHKGYTIFLPCFDAWNVMDLNLAYLERNISAINIMIKNYILNDLFYSNNLSYANVKTTNFLGQNLTVSARSNVDTSKIVELDLDTFDTPFKVESGMDILFDKGVIHPLRDISFPKELNITLIDLIKTTQSGDFLDMIEKFDDLRSIVSGDAAFSIMVPTRASLFREGINLNSTSLKDFLETHFILGNSTRNLLQCNGQITTKSGKHLTCQEMSRENYLLKFQDINDHELRILRKGCSTINNDSCIFLIDRPISLKWFEQEKYYLKLPGVAIGVGIMLGALLTSALCFVLILPIGKRYRSKRDDIGSSSQALLARGSENTVQYDSTDNVGNLGAPSSSEMGFDTSYSSNTNRMPINVSQDSRNII</sequence>
<dbReference type="PROSITE" id="PS50213">
    <property type="entry name" value="FAS1"/>
    <property type="match status" value="2"/>
</dbReference>
<reference evidence="5 6" key="1">
    <citation type="journal article" date="2011" name="Proc. Natl. Acad. Sci. U.S.A.">
        <title>Evolutionary erosion of yeast sex chromosomes by mating-type switching accidents.</title>
        <authorList>
            <person name="Gordon J.L."/>
            <person name="Armisen D."/>
            <person name="Proux-Wera E."/>
            <person name="Oheigeartaigh S.S."/>
            <person name="Byrne K.P."/>
            <person name="Wolfe K.H."/>
        </authorList>
    </citation>
    <scope>NUCLEOTIDE SEQUENCE [LARGE SCALE GENOMIC DNA]</scope>
    <source>
        <strain evidence="6">ATCC 76901 / BCRC 22586 / CBS 4309 / NBRC 1992 / NRRL Y-12630</strain>
    </source>
</reference>
<organism evidence="5 6">
    <name type="scientific">Naumovozyma castellii</name>
    <name type="common">Yeast</name>
    <name type="synonym">Saccharomyces castellii</name>
    <dbReference type="NCBI Taxonomy" id="27288"/>
    <lineage>
        <taxon>Eukaryota</taxon>
        <taxon>Fungi</taxon>
        <taxon>Dikarya</taxon>
        <taxon>Ascomycota</taxon>
        <taxon>Saccharomycotina</taxon>
        <taxon>Saccharomycetes</taxon>
        <taxon>Saccharomycetales</taxon>
        <taxon>Saccharomycetaceae</taxon>
        <taxon>Naumovozyma</taxon>
    </lineage>
</organism>
<evidence type="ECO:0000313" key="5">
    <source>
        <dbReference type="EMBL" id="CCC66679.1"/>
    </source>
</evidence>
<dbReference type="InParanoid" id="G0V5E3"/>
<dbReference type="InterPro" id="IPR036378">
    <property type="entry name" value="FAS1_dom_sf"/>
</dbReference>
<evidence type="ECO:0000259" key="4">
    <source>
        <dbReference type="PROSITE" id="PS50213"/>
    </source>
</evidence>
<dbReference type="PANTHER" id="PTHR10900">
    <property type="entry name" value="PERIOSTIN-RELATED"/>
    <property type="match status" value="1"/>
</dbReference>
<feature type="domain" description="FAS1" evidence="4">
    <location>
        <begin position="31"/>
        <end position="76"/>
    </location>
</feature>
<dbReference type="STRING" id="1064592.G0V5E3"/>
<dbReference type="InterPro" id="IPR050904">
    <property type="entry name" value="Adhesion/Biosynth-related"/>
</dbReference>
<dbReference type="FunCoup" id="G0V5E3">
    <property type="interactions" value="31"/>
</dbReference>
<keyword evidence="2" id="KW-0472">Membrane</keyword>
<dbReference type="Proteomes" id="UP000001640">
    <property type="component" value="Chromosome 1"/>
</dbReference>
<dbReference type="OrthoDB" id="286301at2759"/>
<dbReference type="Gene3D" id="2.30.180.10">
    <property type="entry name" value="FAS1 domain"/>
    <property type="match status" value="2"/>
</dbReference>
<evidence type="ECO:0000256" key="3">
    <source>
        <dbReference type="SAM" id="SignalP"/>
    </source>
</evidence>
<keyword evidence="2" id="KW-0812">Transmembrane</keyword>